<feature type="transmembrane region" description="Helical" evidence="1">
    <location>
        <begin position="34"/>
        <end position="51"/>
    </location>
</feature>
<dbReference type="Proteomes" id="UP000176339">
    <property type="component" value="Unassembled WGS sequence"/>
</dbReference>
<keyword evidence="1" id="KW-1133">Transmembrane helix</keyword>
<dbReference type="EMBL" id="MFEN01000068">
    <property type="protein sequence ID" value="OGE82581.1"/>
    <property type="molecule type" value="Genomic_DNA"/>
</dbReference>
<evidence type="ECO:0000313" key="2">
    <source>
        <dbReference type="EMBL" id="OGE82581.1"/>
    </source>
</evidence>
<accession>A0A1F5NY84</accession>
<feature type="transmembrane region" description="Helical" evidence="1">
    <location>
        <begin position="57"/>
        <end position="77"/>
    </location>
</feature>
<gene>
    <name evidence="2" type="ORF">A2846_00445</name>
</gene>
<keyword evidence="1" id="KW-0472">Membrane</keyword>
<proteinExistence type="predicted"/>
<reference evidence="2 3" key="1">
    <citation type="journal article" date="2016" name="Nat. Commun.">
        <title>Thousands of microbial genomes shed light on interconnected biogeochemical processes in an aquifer system.</title>
        <authorList>
            <person name="Anantharaman K."/>
            <person name="Brown C.T."/>
            <person name="Hug L.A."/>
            <person name="Sharon I."/>
            <person name="Castelle C.J."/>
            <person name="Probst A.J."/>
            <person name="Thomas B.C."/>
            <person name="Singh A."/>
            <person name="Wilkins M.J."/>
            <person name="Karaoz U."/>
            <person name="Brodie E.L."/>
            <person name="Williams K.H."/>
            <person name="Hubbard S.S."/>
            <person name="Banfield J.F."/>
        </authorList>
    </citation>
    <scope>NUCLEOTIDE SEQUENCE [LARGE SCALE GENOMIC DNA]</scope>
</reference>
<keyword evidence="1" id="KW-0812">Transmembrane</keyword>
<evidence type="ECO:0000313" key="3">
    <source>
        <dbReference type="Proteomes" id="UP000176339"/>
    </source>
</evidence>
<name>A0A1F5NY84_9BACT</name>
<comment type="caution">
    <text evidence="2">The sequence shown here is derived from an EMBL/GenBank/DDBJ whole genome shotgun (WGS) entry which is preliminary data.</text>
</comment>
<evidence type="ECO:0000256" key="1">
    <source>
        <dbReference type="SAM" id="Phobius"/>
    </source>
</evidence>
<dbReference type="AlphaFoldDB" id="A0A1F5NY84"/>
<protein>
    <submittedName>
        <fullName evidence="2">Uncharacterized protein</fullName>
    </submittedName>
</protein>
<sequence length="83" mass="9669">MTQDEIEKSITEIMERNRRVEIDKAWEISWTRRLFITAATYAVAGIWLVLIDESSPWLKALVPAAGYILSTLSLPFIKNWWSK</sequence>
<organism evidence="2 3">
    <name type="scientific">Candidatus Doudnabacteria bacterium RIFCSPHIGHO2_01_FULL_49_9</name>
    <dbReference type="NCBI Taxonomy" id="1817827"/>
    <lineage>
        <taxon>Bacteria</taxon>
        <taxon>Candidatus Doudnaibacteriota</taxon>
    </lineage>
</organism>